<keyword evidence="3 4" id="KW-0349">Heme</keyword>
<keyword evidence="4" id="KW-0560">Oxidoreductase</keyword>
<comment type="caution">
    <text evidence="5">The sequence shown here is derived from an EMBL/GenBank/DDBJ whole genome shotgun (WGS) entry which is preliminary data.</text>
</comment>
<comment type="similarity">
    <text evidence="2 4">Belongs to the cytochrome P450 family.</text>
</comment>
<reference evidence="5 6" key="1">
    <citation type="submission" date="2013-05" db="EMBL/GenBank/DDBJ databases">
        <title>Genome assembly of Chondromyces apiculatus DSM 436.</title>
        <authorList>
            <person name="Sharma G."/>
            <person name="Khatri I."/>
            <person name="Kaur C."/>
            <person name="Mayilraj S."/>
            <person name="Subramanian S."/>
        </authorList>
    </citation>
    <scope>NUCLEOTIDE SEQUENCE [LARGE SCALE GENOMIC DNA]</scope>
    <source>
        <strain evidence="5 6">DSM 436</strain>
    </source>
</reference>
<protein>
    <submittedName>
        <fullName evidence="5">Cytochrome P450 hydroxylase</fullName>
    </submittedName>
</protein>
<dbReference type="InterPro" id="IPR050121">
    <property type="entry name" value="Cytochrome_P450_monoxygenase"/>
</dbReference>
<keyword evidence="3 4" id="KW-0479">Metal-binding</keyword>
<keyword evidence="3 4" id="KW-0408">Iron</keyword>
<dbReference type="InterPro" id="IPR002401">
    <property type="entry name" value="Cyt_P450_E_grp-I"/>
</dbReference>
<dbReference type="RefSeq" id="WP_197041563.1">
    <property type="nucleotide sequence ID" value="NZ_ASRX01000108.1"/>
</dbReference>
<dbReference type="Proteomes" id="UP000019678">
    <property type="component" value="Unassembled WGS sequence"/>
</dbReference>
<dbReference type="InterPro" id="IPR001128">
    <property type="entry name" value="Cyt_P450"/>
</dbReference>
<dbReference type="Gene3D" id="1.10.630.10">
    <property type="entry name" value="Cytochrome P450"/>
    <property type="match status" value="1"/>
</dbReference>
<dbReference type="GO" id="GO:0004497">
    <property type="term" value="F:monooxygenase activity"/>
    <property type="evidence" value="ECO:0007669"/>
    <property type="project" value="UniProtKB-KW"/>
</dbReference>
<dbReference type="EMBL" id="ASRX01000108">
    <property type="protein sequence ID" value="EYF00488.1"/>
    <property type="molecule type" value="Genomic_DNA"/>
</dbReference>
<keyword evidence="6" id="KW-1185">Reference proteome</keyword>
<gene>
    <name evidence="5" type="ORF">CAP_0522</name>
</gene>
<keyword evidence="4" id="KW-0503">Monooxygenase</keyword>
<evidence type="ECO:0000256" key="2">
    <source>
        <dbReference type="ARBA" id="ARBA00010617"/>
    </source>
</evidence>
<dbReference type="GO" id="GO:0020037">
    <property type="term" value="F:heme binding"/>
    <property type="evidence" value="ECO:0007669"/>
    <property type="project" value="InterPro"/>
</dbReference>
<dbReference type="GO" id="GO:0005506">
    <property type="term" value="F:iron ion binding"/>
    <property type="evidence" value="ECO:0007669"/>
    <property type="project" value="InterPro"/>
</dbReference>
<dbReference type="GO" id="GO:0016705">
    <property type="term" value="F:oxidoreductase activity, acting on paired donors, with incorporation or reduction of molecular oxygen"/>
    <property type="evidence" value="ECO:0007669"/>
    <property type="project" value="InterPro"/>
</dbReference>
<comment type="cofactor">
    <cofactor evidence="1 3">
        <name>heme</name>
        <dbReference type="ChEBI" id="CHEBI:30413"/>
    </cofactor>
</comment>
<dbReference type="PRINTS" id="PR00385">
    <property type="entry name" value="P450"/>
</dbReference>
<evidence type="ECO:0000313" key="5">
    <source>
        <dbReference type="EMBL" id="EYF00488.1"/>
    </source>
</evidence>
<evidence type="ECO:0000256" key="3">
    <source>
        <dbReference type="PIRSR" id="PIRSR602401-1"/>
    </source>
</evidence>
<organism evidence="5 6">
    <name type="scientific">Chondromyces apiculatus DSM 436</name>
    <dbReference type="NCBI Taxonomy" id="1192034"/>
    <lineage>
        <taxon>Bacteria</taxon>
        <taxon>Pseudomonadati</taxon>
        <taxon>Myxococcota</taxon>
        <taxon>Polyangia</taxon>
        <taxon>Polyangiales</taxon>
        <taxon>Polyangiaceae</taxon>
        <taxon>Chondromyces</taxon>
    </lineage>
</organism>
<dbReference type="AlphaFoldDB" id="A0A017SU28"/>
<accession>A0A017SU28</accession>
<evidence type="ECO:0000256" key="1">
    <source>
        <dbReference type="ARBA" id="ARBA00001971"/>
    </source>
</evidence>
<dbReference type="STRING" id="1192034.CAP_0522"/>
<evidence type="ECO:0000256" key="4">
    <source>
        <dbReference type="RuleBase" id="RU000461"/>
    </source>
</evidence>
<evidence type="ECO:0000313" key="6">
    <source>
        <dbReference type="Proteomes" id="UP000019678"/>
    </source>
</evidence>
<sequence>MTNPDQSLDLHTLPGPRPAPLLGWKPQLLRFLRDPLKTVRELHRDYGDIAVLSREAPTMVCLFGAHNHRQVLTDTKLFVNYTKPLFKTSPDSPLLRLTMSLPSLNGEAHRRRRRLMMPAFSKARVESYRDQMVDVTERFLARWPVTQEVNVAGQMTELTMCIALQCLFGLDVSGEAANLGRIGMQFLEGLTSLGIMLLPFEVPGLPYRRFMKLCLQLEGEIAALIRERRASREEGNDLLSILIRTHDEDGSALTDAELIAESTGLFIAGHETTANTLSWTLFLLSQHPTILANLVEELTSTLQGAAPTVEQLARLPLLDAVVKESMRLLPAAPLLFLRSTTEAAKLGTCTLPPETTVILSPFVSHHDPEIFPEPRRFQPERWSTQRPSPYEYLPFGAGPRACIGGTFAALELRVVLSMLVQRYRFTLTPGAIVSPQVRSILMGPKHGLSMRITRENRQDRRFGSPGRVQGTIHELVDLP</sequence>
<feature type="binding site" description="axial binding residue" evidence="3">
    <location>
        <position position="402"/>
    </location>
    <ligand>
        <name>heme</name>
        <dbReference type="ChEBI" id="CHEBI:30413"/>
    </ligand>
    <ligandPart>
        <name>Fe</name>
        <dbReference type="ChEBI" id="CHEBI:18248"/>
    </ligandPart>
</feature>
<dbReference type="Pfam" id="PF00067">
    <property type="entry name" value="p450"/>
    <property type="match status" value="1"/>
</dbReference>
<name>A0A017SU28_9BACT</name>
<dbReference type="InterPro" id="IPR036396">
    <property type="entry name" value="Cyt_P450_sf"/>
</dbReference>
<dbReference type="PRINTS" id="PR00463">
    <property type="entry name" value="EP450I"/>
</dbReference>
<dbReference type="CDD" id="cd11053">
    <property type="entry name" value="CYP110-like"/>
    <property type="match status" value="1"/>
</dbReference>
<dbReference type="SUPFAM" id="SSF48264">
    <property type="entry name" value="Cytochrome P450"/>
    <property type="match status" value="1"/>
</dbReference>
<proteinExistence type="inferred from homology"/>
<dbReference type="eggNOG" id="COG2124">
    <property type="taxonomic scope" value="Bacteria"/>
</dbReference>
<dbReference type="PANTHER" id="PTHR24305:SF166">
    <property type="entry name" value="CYTOCHROME P450 12A4, MITOCHONDRIAL-RELATED"/>
    <property type="match status" value="1"/>
</dbReference>
<dbReference type="PANTHER" id="PTHR24305">
    <property type="entry name" value="CYTOCHROME P450"/>
    <property type="match status" value="1"/>
</dbReference>
<dbReference type="InterPro" id="IPR017972">
    <property type="entry name" value="Cyt_P450_CS"/>
</dbReference>
<dbReference type="PROSITE" id="PS00086">
    <property type="entry name" value="CYTOCHROME_P450"/>
    <property type="match status" value="1"/>
</dbReference>